<evidence type="ECO:0000256" key="2">
    <source>
        <dbReference type="ARBA" id="ARBA00022801"/>
    </source>
</evidence>
<dbReference type="Gene3D" id="3.20.20.70">
    <property type="entry name" value="Aldolase class I"/>
    <property type="match status" value="1"/>
</dbReference>
<dbReference type="Proteomes" id="UP000824162">
    <property type="component" value="Unassembled WGS sequence"/>
</dbReference>
<evidence type="ECO:0000259" key="5">
    <source>
        <dbReference type="PROSITE" id="PS51272"/>
    </source>
</evidence>
<sequence>MKSLFNKLLALLCAAAIAAAQPVFASEDISAVSPDGEISAYIEVVDGQLLYTVKYRDTVVLDRARIGINTENADFSVGAEIIGIRENVIDETYPMLTGKASSYVNRANEAVVTLSRDGHMLDIYIRAYDDGAAYRYGFREDTRVYSETGEYDFPIGSTAFAMEYEKCYENFYNRHSLSELIGTYGMPMTLDLGGSYALLSEANLNGSYAGSVLNASGGLLSLSFEPKQTAPVSVAAGSFSPWRMIAVGDLNTIAATQLPENLSDPSKITDTSWIQPGVSSWTWFNGDPTNDPEVYKEYIDLSSEMGWQYVLLDEGWQPMEYDARGRKTYSGLNSWTAEVIDYANARGVGVIVWAASWDLDAPEKRERLKEWAAMGIKGVKVDFFDSETQQTLRLMDDITLKAAENRLLVNYHGCTKPSGERRTWPNLITREAVYGNEHFLSGEGWGPTAEHNCTLVFTRNAVGPMDYTPELIDYYGKSYFSNGQKAALPVVFESGLQCLSDKPEVYRNSVLYSFLKNLPTTWDETRVLDGSIGDYAVVMRRKGSDYYVGSICNGQRNPDLDLSFLGDGKYWLEMYADGRSSAEVLKYTALVDRTDIITLPQLEHGGAVVKFTPYQYGDAEIRDIGGHWCETDIRSLAADSRLNAYFYGEFRPDENITRAEFVMLLCDALGLEYSVGEAKFEDIKTSVAKNYINAAVERGIINGVSAAEFEPFSEITREDAAVILGRYLGLRGGISSGFTDSSEISDYAKEYVAQCSTRGIVNGYENGSFRPKNSITRAEAAAMIKRASGYIN</sequence>
<dbReference type="InterPro" id="IPR001119">
    <property type="entry name" value="SLH_dom"/>
</dbReference>
<keyword evidence="4" id="KW-0732">Signal</keyword>
<dbReference type="InterPro" id="IPR013785">
    <property type="entry name" value="Aldolase_TIM"/>
</dbReference>
<evidence type="ECO:0000256" key="1">
    <source>
        <dbReference type="ARBA" id="ARBA00022737"/>
    </source>
</evidence>
<dbReference type="GO" id="GO:0016798">
    <property type="term" value="F:hydrolase activity, acting on glycosyl bonds"/>
    <property type="evidence" value="ECO:0007669"/>
    <property type="project" value="UniProtKB-KW"/>
</dbReference>
<feature type="signal peptide" evidence="4">
    <location>
        <begin position="1"/>
        <end position="25"/>
    </location>
</feature>
<evidence type="ECO:0000256" key="4">
    <source>
        <dbReference type="SAM" id="SignalP"/>
    </source>
</evidence>
<organism evidence="6 7">
    <name type="scientific">Candidatus Monoglobus merdigallinarum</name>
    <dbReference type="NCBI Taxonomy" id="2838698"/>
    <lineage>
        <taxon>Bacteria</taxon>
        <taxon>Bacillati</taxon>
        <taxon>Bacillota</taxon>
        <taxon>Clostridia</taxon>
        <taxon>Monoglobales</taxon>
        <taxon>Monoglobaceae</taxon>
        <taxon>Monoglobus</taxon>
    </lineage>
</organism>
<reference evidence="6" key="1">
    <citation type="journal article" date="2021" name="PeerJ">
        <title>Extensive microbial diversity within the chicken gut microbiome revealed by metagenomics and culture.</title>
        <authorList>
            <person name="Gilroy R."/>
            <person name="Ravi A."/>
            <person name="Getino M."/>
            <person name="Pursley I."/>
            <person name="Horton D.L."/>
            <person name="Alikhan N.F."/>
            <person name="Baker D."/>
            <person name="Gharbi K."/>
            <person name="Hall N."/>
            <person name="Watson M."/>
            <person name="Adriaenssens E.M."/>
            <person name="Foster-Nyarko E."/>
            <person name="Jarju S."/>
            <person name="Secka A."/>
            <person name="Antonio M."/>
            <person name="Oren A."/>
            <person name="Chaudhuri R.R."/>
            <person name="La Ragione R."/>
            <person name="Hildebrand F."/>
            <person name="Pallen M.J."/>
        </authorList>
    </citation>
    <scope>NUCLEOTIDE SEQUENCE</scope>
    <source>
        <strain evidence="6">5790</strain>
    </source>
</reference>
<dbReference type="EMBL" id="DXIJ01000041">
    <property type="protein sequence ID" value="HIV85590.1"/>
    <property type="molecule type" value="Genomic_DNA"/>
</dbReference>
<dbReference type="InterPro" id="IPR029483">
    <property type="entry name" value="GH97_C"/>
</dbReference>
<dbReference type="SUPFAM" id="SSF51445">
    <property type="entry name" value="(Trans)glycosidases"/>
    <property type="match status" value="1"/>
</dbReference>
<evidence type="ECO:0000256" key="3">
    <source>
        <dbReference type="ARBA" id="ARBA00023295"/>
    </source>
</evidence>
<proteinExistence type="predicted"/>
<dbReference type="GO" id="GO:0030246">
    <property type="term" value="F:carbohydrate binding"/>
    <property type="evidence" value="ECO:0007669"/>
    <property type="project" value="InterPro"/>
</dbReference>
<accession>A0A9D1TLA1</accession>
<dbReference type="Gene3D" id="2.70.98.10">
    <property type="match status" value="1"/>
</dbReference>
<feature type="domain" description="SLH" evidence="5">
    <location>
        <begin position="675"/>
        <end position="733"/>
    </location>
</feature>
<protein>
    <submittedName>
        <fullName evidence="6">Glycoside hydrolase family 97 catalytic domain-containing protein</fullName>
    </submittedName>
</protein>
<dbReference type="Gene3D" id="2.60.40.1180">
    <property type="entry name" value="Golgi alpha-mannosidase II"/>
    <property type="match status" value="1"/>
</dbReference>
<dbReference type="PANTHER" id="PTHR35803:SF2">
    <property type="entry name" value="RETAINING ALPHA-GALACTOSIDASE"/>
    <property type="match status" value="1"/>
</dbReference>
<dbReference type="InterPro" id="IPR019563">
    <property type="entry name" value="GH97_catalytic"/>
</dbReference>
<dbReference type="Pfam" id="PF10566">
    <property type="entry name" value="Glyco_hydro_97"/>
    <property type="match status" value="1"/>
</dbReference>
<dbReference type="InterPro" id="IPR029486">
    <property type="entry name" value="GH97_N"/>
</dbReference>
<dbReference type="Pfam" id="PF14509">
    <property type="entry name" value="GH97_C"/>
    <property type="match status" value="1"/>
</dbReference>
<gene>
    <name evidence="6" type="ORF">H9900_02135</name>
</gene>
<keyword evidence="1" id="KW-0677">Repeat</keyword>
<keyword evidence="2 6" id="KW-0378">Hydrolase</keyword>
<reference evidence="6" key="2">
    <citation type="submission" date="2021-04" db="EMBL/GenBank/DDBJ databases">
        <authorList>
            <person name="Gilroy R."/>
        </authorList>
    </citation>
    <scope>NUCLEOTIDE SEQUENCE</scope>
    <source>
        <strain evidence="6">5790</strain>
    </source>
</reference>
<dbReference type="PROSITE" id="PS51272">
    <property type="entry name" value="SLH"/>
    <property type="match status" value="3"/>
</dbReference>
<feature type="domain" description="SLH" evidence="5">
    <location>
        <begin position="616"/>
        <end position="674"/>
    </location>
</feature>
<dbReference type="InterPro" id="IPR013780">
    <property type="entry name" value="Glyco_hydro_b"/>
</dbReference>
<feature type="domain" description="SLH" evidence="5">
    <location>
        <begin position="735"/>
        <end position="792"/>
    </location>
</feature>
<dbReference type="AlphaFoldDB" id="A0A9D1TLA1"/>
<evidence type="ECO:0000313" key="7">
    <source>
        <dbReference type="Proteomes" id="UP000824162"/>
    </source>
</evidence>
<comment type="caution">
    <text evidence="6">The sequence shown here is derived from an EMBL/GenBank/DDBJ whole genome shotgun (WGS) entry which is preliminary data.</text>
</comment>
<dbReference type="Pfam" id="PF00395">
    <property type="entry name" value="SLH"/>
    <property type="match status" value="3"/>
</dbReference>
<keyword evidence="3" id="KW-0326">Glycosidase</keyword>
<dbReference type="PANTHER" id="PTHR35803">
    <property type="entry name" value="GLUCAN 1,4-ALPHA-GLUCOSIDASE SUSB-RELATED"/>
    <property type="match status" value="1"/>
</dbReference>
<name>A0A9D1TLA1_9FIRM</name>
<dbReference type="InterPro" id="IPR014718">
    <property type="entry name" value="GH-type_carb-bd"/>
</dbReference>
<evidence type="ECO:0000313" key="6">
    <source>
        <dbReference type="EMBL" id="HIV85590.1"/>
    </source>
</evidence>
<feature type="chain" id="PRO_5038605225" evidence="4">
    <location>
        <begin position="26"/>
        <end position="792"/>
    </location>
</feature>
<dbReference type="InterPro" id="IPR017853">
    <property type="entry name" value="GH"/>
</dbReference>
<dbReference type="Pfam" id="PF14508">
    <property type="entry name" value="GH97_N"/>
    <property type="match status" value="1"/>
</dbReference>
<dbReference type="InterPro" id="IPR052720">
    <property type="entry name" value="Glycosyl_hydrolase_97"/>
</dbReference>